<keyword evidence="1" id="KW-0732">Signal</keyword>
<dbReference type="InterPro" id="IPR051200">
    <property type="entry name" value="Host-pathogen_enzymatic-act"/>
</dbReference>
<accession>A0A1G8IP96</accession>
<dbReference type="SUPFAM" id="SSF50969">
    <property type="entry name" value="YVTN repeat-like/Quinoprotein amine dehydrogenase"/>
    <property type="match status" value="1"/>
</dbReference>
<dbReference type="PANTHER" id="PTHR47197:SF3">
    <property type="entry name" value="DIHYDRO-HEME D1 DEHYDROGENASE"/>
    <property type="match status" value="1"/>
</dbReference>
<sequence>MCEQLKRKKIAYAFALSLFLLLFAFSGAHTAQSYIERAYVSGYGELTVIDPAVPKVVASIKVKGPVRDVSFTEDGRTALLLANGRTTLYIIDTIQNKVTEEINLIGRTDKGMLDRRVWGSAISSDGSKAYAFVTQGEKQTNRFKALPSKIIEIDLKTKEVTRDIEAPYGIHSLQFKKNDPNTLFIWGYDLYTLHTGAWKLEKKEGIKNRENKQQGSTNILLLFPRGENTKFNSFPTVTTYPDGRVAEGIGWANLETGTLKIKDFDKEPVGMFSAIIDEQEKYGYVIMNHWYKVDLKNGHVMKDTKPPTGTIYGINMSTDGKKIYLGGGGNDFIVADTDLNVEKIIKTPTDGMDIKVKAIKN</sequence>
<protein>
    <submittedName>
        <fullName evidence="2">DNA-binding beta-propeller fold protein YncE</fullName>
    </submittedName>
</protein>
<feature type="chain" id="PRO_5038662397" evidence="1">
    <location>
        <begin position="31"/>
        <end position="361"/>
    </location>
</feature>
<dbReference type="AlphaFoldDB" id="A0A1G8IP96"/>
<evidence type="ECO:0000313" key="2">
    <source>
        <dbReference type="EMBL" id="SDI20766.1"/>
    </source>
</evidence>
<keyword evidence="2" id="KW-0238">DNA-binding</keyword>
<reference evidence="2 3" key="1">
    <citation type="submission" date="2016-10" db="EMBL/GenBank/DDBJ databases">
        <authorList>
            <person name="de Groot N.N."/>
        </authorList>
    </citation>
    <scope>NUCLEOTIDE SEQUENCE [LARGE SCALE GENOMIC DNA]</scope>
    <source>
        <strain evidence="2 3">DSM 2895</strain>
    </source>
</reference>
<dbReference type="Gene3D" id="2.130.10.10">
    <property type="entry name" value="YVTN repeat-like/Quinoprotein amine dehydrogenase"/>
    <property type="match status" value="1"/>
</dbReference>
<dbReference type="GO" id="GO:0003677">
    <property type="term" value="F:DNA binding"/>
    <property type="evidence" value="ECO:0007669"/>
    <property type="project" value="UniProtKB-KW"/>
</dbReference>
<gene>
    <name evidence="2" type="ORF">SAMN04487909_102117</name>
</gene>
<dbReference type="InterPro" id="IPR015943">
    <property type="entry name" value="WD40/YVTN_repeat-like_dom_sf"/>
</dbReference>
<dbReference type="Proteomes" id="UP000182836">
    <property type="component" value="Unassembled WGS sequence"/>
</dbReference>
<name>A0A1G8IP96_ANEMI</name>
<evidence type="ECO:0000256" key="1">
    <source>
        <dbReference type="SAM" id="SignalP"/>
    </source>
</evidence>
<proteinExistence type="predicted"/>
<dbReference type="PANTHER" id="PTHR47197">
    <property type="entry name" value="PROTEIN NIRF"/>
    <property type="match status" value="1"/>
</dbReference>
<organism evidence="2 3">
    <name type="scientific">Aneurinibacillus migulanus</name>
    <name type="common">Bacillus migulanus</name>
    <dbReference type="NCBI Taxonomy" id="47500"/>
    <lineage>
        <taxon>Bacteria</taxon>
        <taxon>Bacillati</taxon>
        <taxon>Bacillota</taxon>
        <taxon>Bacilli</taxon>
        <taxon>Bacillales</taxon>
        <taxon>Paenibacillaceae</taxon>
        <taxon>Aneurinibacillus group</taxon>
        <taxon>Aneurinibacillus</taxon>
    </lineage>
</organism>
<dbReference type="EMBL" id="FNED01000002">
    <property type="protein sequence ID" value="SDI20766.1"/>
    <property type="molecule type" value="Genomic_DNA"/>
</dbReference>
<dbReference type="InterPro" id="IPR011044">
    <property type="entry name" value="Quino_amine_DH_bsu"/>
</dbReference>
<evidence type="ECO:0000313" key="3">
    <source>
        <dbReference type="Proteomes" id="UP000182836"/>
    </source>
</evidence>
<feature type="signal peptide" evidence="1">
    <location>
        <begin position="1"/>
        <end position="30"/>
    </location>
</feature>